<reference evidence="3" key="2">
    <citation type="submission" date="2025-08" db="UniProtKB">
        <authorList>
            <consortium name="Ensembl"/>
        </authorList>
    </citation>
    <scope>IDENTIFICATION</scope>
</reference>
<keyword evidence="4" id="KW-1185">Reference proteome</keyword>
<dbReference type="GeneTree" id="ENSGT00390000017523"/>
<dbReference type="InterPro" id="IPR007527">
    <property type="entry name" value="Znf_SWIM"/>
</dbReference>
<keyword evidence="1" id="KW-0862">Zinc</keyword>
<dbReference type="Ensembl" id="ENSELUT00000111755.1">
    <property type="protein sequence ID" value="ENSELUP00000090535.1"/>
    <property type="gene ID" value="ENSELUG00000022232.3"/>
</dbReference>
<organism evidence="3 4">
    <name type="scientific">Esox lucius</name>
    <name type="common">Northern pike</name>
    <dbReference type="NCBI Taxonomy" id="8010"/>
    <lineage>
        <taxon>Eukaryota</taxon>
        <taxon>Metazoa</taxon>
        <taxon>Chordata</taxon>
        <taxon>Craniata</taxon>
        <taxon>Vertebrata</taxon>
        <taxon>Euteleostomi</taxon>
        <taxon>Actinopterygii</taxon>
        <taxon>Neopterygii</taxon>
        <taxon>Teleostei</taxon>
        <taxon>Protacanthopterygii</taxon>
        <taxon>Esociformes</taxon>
        <taxon>Esocidae</taxon>
        <taxon>Esox</taxon>
    </lineage>
</organism>
<dbReference type="GO" id="GO:0000724">
    <property type="term" value="P:double-strand break repair via homologous recombination"/>
    <property type="evidence" value="ECO:0007669"/>
    <property type="project" value="TreeGrafter"/>
</dbReference>
<keyword evidence="1" id="KW-0863">Zinc-finger</keyword>
<dbReference type="GO" id="GO:0097196">
    <property type="term" value="C:Shu complex"/>
    <property type="evidence" value="ECO:0007669"/>
    <property type="project" value="TreeGrafter"/>
</dbReference>
<protein>
    <recommendedName>
        <fullName evidence="2">SWIM-type domain-containing protein</fullName>
    </recommendedName>
</protein>
<proteinExistence type="predicted"/>
<dbReference type="Proteomes" id="UP000265140">
    <property type="component" value="Chromosome 7"/>
</dbReference>
<reference evidence="3" key="3">
    <citation type="submission" date="2025-09" db="UniProtKB">
        <authorList>
            <consortium name="Ensembl"/>
        </authorList>
    </citation>
    <scope>IDENTIFICATION</scope>
</reference>
<gene>
    <name evidence="3" type="primary">ZSWIM7</name>
</gene>
<feature type="domain" description="SWIM-type" evidence="2">
    <location>
        <begin position="103"/>
        <end position="141"/>
    </location>
</feature>
<evidence type="ECO:0000259" key="2">
    <source>
        <dbReference type="PROSITE" id="PS50966"/>
    </source>
</evidence>
<accession>A0AAY5KQH7</accession>
<keyword evidence="1" id="KW-0479">Metal-binding</keyword>
<evidence type="ECO:0000256" key="1">
    <source>
        <dbReference type="PROSITE-ProRule" id="PRU00325"/>
    </source>
</evidence>
<dbReference type="PANTHER" id="PTHR28498:SF1">
    <property type="entry name" value="ZINC FINGER SWIM DOMAIN-CONTAINING PROTEIN 7"/>
    <property type="match status" value="1"/>
</dbReference>
<name>A0AAY5KQH7_ESOLU</name>
<evidence type="ECO:0000313" key="4">
    <source>
        <dbReference type="Proteomes" id="UP000265140"/>
    </source>
</evidence>
<dbReference type="PROSITE" id="PS50966">
    <property type="entry name" value="ZF_SWIM"/>
    <property type="match status" value="1"/>
</dbReference>
<reference evidence="3 4" key="1">
    <citation type="submission" date="2020-02" db="EMBL/GenBank/DDBJ databases">
        <title>Esox lucius (northern pike) genome, fEsoLuc1, primary haplotype.</title>
        <authorList>
            <person name="Myers G."/>
            <person name="Karagic N."/>
            <person name="Meyer A."/>
            <person name="Pippel M."/>
            <person name="Reichard M."/>
            <person name="Winkler S."/>
            <person name="Tracey A."/>
            <person name="Sims Y."/>
            <person name="Howe K."/>
            <person name="Rhie A."/>
            <person name="Formenti G."/>
            <person name="Durbin R."/>
            <person name="Fedrigo O."/>
            <person name="Jarvis E.D."/>
        </authorList>
    </citation>
    <scope>NUCLEOTIDE SEQUENCE [LARGE SCALE GENOMIC DNA]</scope>
</reference>
<evidence type="ECO:0000313" key="3">
    <source>
        <dbReference type="Ensembl" id="ENSELUP00000090535.1"/>
    </source>
</evidence>
<sequence length="168" mass="18943">IILYSNKILGKLIVPFKNWIPFASDLSLERIIWKVAEQLFKEVQKTYQEKTQIPDDLLIALRFVFGSCALQALDLVDQRSVTCVSSPSGRRAYQVMGGSGLLYTCYTYCHYCPCPAFSYTVLRRNESLLCKHILAAYLSQAMGLFQQETLSDQHMSNILSGRAAATDT</sequence>
<dbReference type="GO" id="GO:0008270">
    <property type="term" value="F:zinc ion binding"/>
    <property type="evidence" value="ECO:0007669"/>
    <property type="project" value="UniProtKB-KW"/>
</dbReference>
<dbReference type="PANTHER" id="PTHR28498">
    <property type="entry name" value="ZINC FINGER SWIM DOMAIN-CONTAINING PROTEIN 7"/>
    <property type="match status" value="1"/>
</dbReference>
<dbReference type="AlphaFoldDB" id="A0AAY5KQH7"/>